<dbReference type="STRING" id="1702214.AL399_08675"/>
<organism evidence="8 9">
    <name type="scientific">Candidatus [Bacteroides] periocalifornicus</name>
    <dbReference type="NCBI Taxonomy" id="1702214"/>
    <lineage>
        <taxon>Bacteria</taxon>
        <taxon>Pseudomonadati</taxon>
        <taxon>Bacteroidota</taxon>
    </lineage>
</organism>
<evidence type="ECO:0000256" key="6">
    <source>
        <dbReference type="HAMAP-Rule" id="MF_00031"/>
    </source>
</evidence>
<dbReference type="InterPro" id="IPR000085">
    <property type="entry name" value="RuvA"/>
</dbReference>
<keyword evidence="1 6" id="KW-0963">Cytoplasm</keyword>
<keyword evidence="5 6" id="KW-0234">DNA repair</keyword>
<dbReference type="GO" id="GO:0006281">
    <property type="term" value="P:DNA repair"/>
    <property type="evidence" value="ECO:0007669"/>
    <property type="project" value="UniProtKB-UniRule"/>
</dbReference>
<feature type="domain" description="Helix-hairpin-helix DNA-binding motif class 1" evidence="7">
    <location>
        <begin position="107"/>
        <end position="126"/>
    </location>
</feature>
<keyword evidence="8" id="KW-0378">Hydrolase</keyword>
<dbReference type="Gene3D" id="1.10.8.10">
    <property type="entry name" value="DNA helicase RuvA subunit, C-terminal domain"/>
    <property type="match status" value="1"/>
</dbReference>
<dbReference type="InterPro" id="IPR012340">
    <property type="entry name" value="NA-bd_OB-fold"/>
</dbReference>
<gene>
    <name evidence="6" type="primary">ruvA</name>
    <name evidence="8" type="ORF">AL399_08675</name>
</gene>
<dbReference type="EMBL" id="LIIK01000058">
    <property type="protein sequence ID" value="KQM08196.1"/>
    <property type="molecule type" value="Genomic_DNA"/>
</dbReference>
<dbReference type="InterPro" id="IPR010994">
    <property type="entry name" value="RuvA_2-like"/>
</dbReference>
<keyword evidence="8" id="KW-0547">Nucleotide-binding</keyword>
<reference evidence="8" key="1">
    <citation type="submission" date="2015-08" db="EMBL/GenBank/DDBJ databases">
        <title>Candidatus Bacteriodes Periocalifornicus.</title>
        <authorList>
            <person name="McLean J.S."/>
            <person name="Kelley S."/>
        </authorList>
    </citation>
    <scope>NUCLEOTIDE SEQUENCE [LARGE SCALE GENOMIC DNA]</scope>
    <source>
        <strain evidence="8">12B</strain>
    </source>
</reference>
<name>A0A0Q4B642_9BACT</name>
<protein>
    <recommendedName>
        <fullName evidence="6">Holliday junction branch migration complex subunit RuvA</fullName>
    </recommendedName>
</protein>
<sequence>MLEFVEGTVESLTPTSVVLANGGIGYLIQVSSATYGALQGRERVRLFVHQVIREDAQELYGFATVEERALFRLLISVSGVGPSTGRMILSAYETAELVGYIEAGDEGALKRVKGIGLKTAQRVIVDLREKVANLGVEPAGIVGQSNKAKAEALSALVTLGFPRAASEKTLSQLLAKDGALTVEQLIRLALKQL</sequence>
<dbReference type="SMART" id="SM00278">
    <property type="entry name" value="HhH1"/>
    <property type="match status" value="2"/>
</dbReference>
<dbReference type="GO" id="GO:0005737">
    <property type="term" value="C:cytoplasm"/>
    <property type="evidence" value="ECO:0007669"/>
    <property type="project" value="UniProtKB-SubCell"/>
</dbReference>
<dbReference type="Pfam" id="PF14520">
    <property type="entry name" value="HHH_5"/>
    <property type="match status" value="1"/>
</dbReference>
<proteinExistence type="inferred from homology"/>
<comment type="caution">
    <text evidence="6">Lacks conserved residue(s) required for the propagation of feature annotation.</text>
</comment>
<dbReference type="SUPFAM" id="SSF46929">
    <property type="entry name" value="DNA helicase RuvA subunit, C-terminal domain"/>
    <property type="match status" value="1"/>
</dbReference>
<dbReference type="GO" id="GO:0000400">
    <property type="term" value="F:four-way junction DNA binding"/>
    <property type="evidence" value="ECO:0007669"/>
    <property type="project" value="UniProtKB-UniRule"/>
</dbReference>
<comment type="domain">
    <text evidence="6">Has three domains with a flexible linker between the domains II and III and assumes an 'L' shape. Domain III is highly mobile and contacts RuvB.</text>
</comment>
<dbReference type="PATRIC" id="fig|1702214.3.peg.131"/>
<dbReference type="InterPro" id="IPR036267">
    <property type="entry name" value="RuvA_C_sf"/>
</dbReference>
<dbReference type="InterPro" id="IPR003583">
    <property type="entry name" value="Hlx-hairpin-Hlx_DNA-bd_motif"/>
</dbReference>
<evidence type="ECO:0000313" key="9">
    <source>
        <dbReference type="Proteomes" id="UP000054172"/>
    </source>
</evidence>
<comment type="subunit">
    <text evidence="6">Homotetramer. Forms an RuvA(8)-RuvB(12)-Holliday junction (HJ) complex. HJ DNA is sandwiched between 2 RuvA tetramers; dsDNA enters through RuvA and exits via RuvB. An RuvB hexamer assembles on each DNA strand where it exits the tetramer. Each RuvB hexamer is contacted by two RuvA subunits (via domain III) on 2 adjacent RuvB subunits; this complex drives branch migration. In the full resolvosome a probable DNA-RuvA(4)-RuvB(12)-RuvC(2) complex forms which resolves the HJ.</text>
</comment>
<accession>A0A0Q4B642</accession>
<keyword evidence="9" id="KW-1185">Reference proteome</keyword>
<dbReference type="Gene3D" id="2.40.50.140">
    <property type="entry name" value="Nucleic acid-binding proteins"/>
    <property type="match status" value="1"/>
</dbReference>
<evidence type="ECO:0000256" key="3">
    <source>
        <dbReference type="ARBA" id="ARBA00023125"/>
    </source>
</evidence>
<keyword evidence="8" id="KW-0067">ATP-binding</keyword>
<feature type="region of interest" description="Domain III" evidence="6">
    <location>
        <begin position="145"/>
        <end position="193"/>
    </location>
</feature>
<dbReference type="GO" id="GO:0048476">
    <property type="term" value="C:Holliday junction resolvase complex"/>
    <property type="evidence" value="ECO:0007669"/>
    <property type="project" value="UniProtKB-UniRule"/>
</dbReference>
<dbReference type="Proteomes" id="UP000054172">
    <property type="component" value="Unassembled WGS sequence"/>
</dbReference>
<dbReference type="GO" id="GO:0009378">
    <property type="term" value="F:four-way junction helicase activity"/>
    <property type="evidence" value="ECO:0007669"/>
    <property type="project" value="InterPro"/>
</dbReference>
<dbReference type="Pfam" id="PF07499">
    <property type="entry name" value="RuvA_C"/>
    <property type="match status" value="1"/>
</dbReference>
<comment type="caution">
    <text evidence="8">The sequence shown here is derived from an EMBL/GenBank/DDBJ whole genome shotgun (WGS) entry which is preliminary data.</text>
</comment>
<evidence type="ECO:0000256" key="5">
    <source>
        <dbReference type="ARBA" id="ARBA00023204"/>
    </source>
</evidence>
<dbReference type="AlphaFoldDB" id="A0A0Q4B642"/>
<feature type="region of interest" description="Domain II" evidence="6">
    <location>
        <begin position="64"/>
        <end position="141"/>
    </location>
</feature>
<dbReference type="Pfam" id="PF01330">
    <property type="entry name" value="RuvA_N"/>
    <property type="match status" value="1"/>
</dbReference>
<evidence type="ECO:0000256" key="1">
    <source>
        <dbReference type="ARBA" id="ARBA00022490"/>
    </source>
</evidence>
<dbReference type="SUPFAM" id="SSF50249">
    <property type="entry name" value="Nucleic acid-binding proteins"/>
    <property type="match status" value="1"/>
</dbReference>
<evidence type="ECO:0000313" key="8">
    <source>
        <dbReference type="EMBL" id="KQM08196.1"/>
    </source>
</evidence>
<comment type="subcellular location">
    <subcellularLocation>
        <location evidence="6">Cytoplasm</location>
    </subcellularLocation>
</comment>
<keyword evidence="2 6" id="KW-0227">DNA damage</keyword>
<keyword evidence="3 6" id="KW-0238">DNA-binding</keyword>
<dbReference type="InterPro" id="IPR013849">
    <property type="entry name" value="DNA_helicase_Holl-junc_RuvA_I"/>
</dbReference>
<dbReference type="Gene3D" id="1.10.150.20">
    <property type="entry name" value="5' to 3' exonuclease, C-terminal subdomain"/>
    <property type="match status" value="1"/>
</dbReference>
<comment type="function">
    <text evidence="6">The RuvA-RuvB-RuvC complex processes Holliday junction (HJ) DNA during genetic recombination and DNA repair, while the RuvA-RuvB complex plays an important role in the rescue of blocked DNA replication forks via replication fork reversal (RFR). RuvA specifically binds to HJ cruciform DNA, conferring on it an open structure. The RuvB hexamer acts as an ATP-dependent pump, pulling dsDNA into and through the RuvAB complex. HJ branch migration allows RuvC to scan DNA until it finds its consensus sequence, where it cleaves and resolves the cruciform DNA.</text>
</comment>
<dbReference type="GO" id="GO:0005524">
    <property type="term" value="F:ATP binding"/>
    <property type="evidence" value="ECO:0007669"/>
    <property type="project" value="InterPro"/>
</dbReference>
<comment type="similarity">
    <text evidence="6">Belongs to the RuvA family.</text>
</comment>
<evidence type="ECO:0000259" key="7">
    <source>
        <dbReference type="SMART" id="SM00278"/>
    </source>
</evidence>
<dbReference type="SUPFAM" id="SSF47781">
    <property type="entry name" value="RuvA domain 2-like"/>
    <property type="match status" value="1"/>
</dbReference>
<dbReference type="HAMAP" id="MF_00031">
    <property type="entry name" value="DNA_HJ_migration_RuvA"/>
    <property type="match status" value="1"/>
</dbReference>
<dbReference type="CDD" id="cd14332">
    <property type="entry name" value="UBA_RuvA_C"/>
    <property type="match status" value="1"/>
</dbReference>
<keyword evidence="4 6" id="KW-0233">DNA recombination</keyword>
<dbReference type="NCBIfam" id="TIGR00084">
    <property type="entry name" value="ruvA"/>
    <property type="match status" value="1"/>
</dbReference>
<evidence type="ECO:0000256" key="4">
    <source>
        <dbReference type="ARBA" id="ARBA00023172"/>
    </source>
</evidence>
<dbReference type="GO" id="GO:0006310">
    <property type="term" value="P:DNA recombination"/>
    <property type="evidence" value="ECO:0007669"/>
    <property type="project" value="UniProtKB-UniRule"/>
</dbReference>
<keyword evidence="8" id="KW-0347">Helicase</keyword>
<evidence type="ECO:0000256" key="2">
    <source>
        <dbReference type="ARBA" id="ARBA00022763"/>
    </source>
</evidence>
<dbReference type="GO" id="GO:0009379">
    <property type="term" value="C:Holliday junction helicase complex"/>
    <property type="evidence" value="ECO:0007669"/>
    <property type="project" value="InterPro"/>
</dbReference>
<feature type="domain" description="Helix-hairpin-helix DNA-binding motif class 1" evidence="7">
    <location>
        <begin position="72"/>
        <end position="91"/>
    </location>
</feature>
<dbReference type="InterPro" id="IPR011114">
    <property type="entry name" value="RuvA_C"/>
</dbReference>